<protein>
    <recommendedName>
        <fullName evidence="3">DUF2788 domain-containing protein</fullName>
    </recommendedName>
</protein>
<proteinExistence type="predicted"/>
<evidence type="ECO:0000313" key="2">
    <source>
        <dbReference type="EMBL" id="VAW52369.1"/>
    </source>
</evidence>
<keyword evidence="1" id="KW-0472">Membrane</keyword>
<keyword evidence="1" id="KW-1133">Transmembrane helix</keyword>
<feature type="transmembrane region" description="Helical" evidence="1">
    <location>
        <begin position="6"/>
        <end position="26"/>
    </location>
</feature>
<sequence>MTEKEFTEISLTLGLTFGISYMLFIVYKLAKESKAGRYGMMVLFVGLGLGIFGFAAKYVIKIYLASQLT</sequence>
<gene>
    <name evidence="2" type="ORF">MNBD_GAMMA05-716</name>
</gene>
<dbReference type="Pfam" id="PF10981">
    <property type="entry name" value="DUF2788"/>
    <property type="match status" value="1"/>
</dbReference>
<evidence type="ECO:0000256" key="1">
    <source>
        <dbReference type="SAM" id="Phobius"/>
    </source>
</evidence>
<name>A0A3B0WT80_9ZZZZ</name>
<reference evidence="2" key="1">
    <citation type="submission" date="2018-06" db="EMBL/GenBank/DDBJ databases">
        <authorList>
            <person name="Zhirakovskaya E."/>
        </authorList>
    </citation>
    <scope>NUCLEOTIDE SEQUENCE</scope>
</reference>
<dbReference type="AlphaFoldDB" id="A0A3B0WT80"/>
<dbReference type="EMBL" id="UOFE01000027">
    <property type="protein sequence ID" value="VAW52369.1"/>
    <property type="molecule type" value="Genomic_DNA"/>
</dbReference>
<dbReference type="InterPro" id="IPR021249">
    <property type="entry name" value="DUF2788"/>
</dbReference>
<keyword evidence="1" id="KW-0812">Transmembrane</keyword>
<evidence type="ECO:0008006" key="3">
    <source>
        <dbReference type="Google" id="ProtNLM"/>
    </source>
</evidence>
<accession>A0A3B0WT80</accession>
<organism evidence="2">
    <name type="scientific">hydrothermal vent metagenome</name>
    <dbReference type="NCBI Taxonomy" id="652676"/>
    <lineage>
        <taxon>unclassified sequences</taxon>
        <taxon>metagenomes</taxon>
        <taxon>ecological metagenomes</taxon>
    </lineage>
</organism>
<feature type="transmembrane region" description="Helical" evidence="1">
    <location>
        <begin position="38"/>
        <end position="60"/>
    </location>
</feature>